<dbReference type="AlphaFoldDB" id="A0A2N3LYP8"/>
<organism evidence="3 4">
    <name type="scientific">Pleomorphomonas diazotrophica</name>
    <dbReference type="NCBI Taxonomy" id="1166257"/>
    <lineage>
        <taxon>Bacteria</taxon>
        <taxon>Pseudomonadati</taxon>
        <taxon>Pseudomonadota</taxon>
        <taxon>Alphaproteobacteria</taxon>
        <taxon>Hyphomicrobiales</taxon>
        <taxon>Pleomorphomonadaceae</taxon>
        <taxon>Pleomorphomonas</taxon>
    </lineage>
</organism>
<evidence type="ECO:0000256" key="1">
    <source>
        <dbReference type="ARBA" id="ARBA00007689"/>
    </source>
</evidence>
<reference evidence="3 4" key="1">
    <citation type="submission" date="2017-12" db="EMBL/GenBank/DDBJ databases">
        <title>Anaerobic carbon monoxide metabolism by Pleomorphomonas carboxyditropha sp. nov., a new mesophilic hydrogenogenic carboxidotroph.</title>
        <authorList>
            <person name="Esquivel-Elizondo S."/>
            <person name="Krajmalnik-Brown R."/>
        </authorList>
    </citation>
    <scope>NUCLEOTIDE SEQUENCE [LARGE SCALE GENOMIC DNA]</scope>
    <source>
        <strain evidence="3 4">R5-392</strain>
    </source>
</reference>
<comment type="similarity">
    <text evidence="1">Belongs to the YciI family.</text>
</comment>
<dbReference type="InterPro" id="IPR011008">
    <property type="entry name" value="Dimeric_a/b-barrel"/>
</dbReference>
<proteinExistence type="inferred from homology"/>
<dbReference type="Gene3D" id="3.30.70.1060">
    <property type="entry name" value="Dimeric alpha+beta barrel"/>
    <property type="match status" value="1"/>
</dbReference>
<gene>
    <name evidence="3" type="ORF">CXZ10_07410</name>
</gene>
<keyword evidence="4" id="KW-1185">Reference proteome</keyword>
<dbReference type="EMBL" id="PJNW01000004">
    <property type="protein sequence ID" value="PKR89718.1"/>
    <property type="molecule type" value="Genomic_DNA"/>
</dbReference>
<feature type="domain" description="YCII-related" evidence="2">
    <location>
        <begin position="109"/>
        <end position="219"/>
    </location>
</feature>
<comment type="caution">
    <text evidence="3">The sequence shown here is derived from an EMBL/GenBank/DDBJ whole genome shotgun (WGS) entry which is preliminary data.</text>
</comment>
<evidence type="ECO:0000313" key="3">
    <source>
        <dbReference type="EMBL" id="PKR89718.1"/>
    </source>
</evidence>
<accession>A0A2N3LYP8</accession>
<evidence type="ECO:0000313" key="4">
    <source>
        <dbReference type="Proteomes" id="UP000233491"/>
    </source>
</evidence>
<protein>
    <recommendedName>
        <fullName evidence="2">YCII-related domain-containing protein</fullName>
    </recommendedName>
</protein>
<dbReference type="SUPFAM" id="SSF54909">
    <property type="entry name" value="Dimeric alpha+beta barrel"/>
    <property type="match status" value="1"/>
</dbReference>
<dbReference type="Proteomes" id="UP000233491">
    <property type="component" value="Unassembled WGS sequence"/>
</dbReference>
<dbReference type="PANTHER" id="PTHR35174">
    <property type="entry name" value="BLL7171 PROTEIN-RELATED"/>
    <property type="match status" value="1"/>
</dbReference>
<sequence>MGRPTSATGKRPGRSARCSGFLSATWKSATRRWSTPWPPSACPSGWRVSSASSTRAFAPAGCAGSSRGRQRRPRLRNLPASACCPRCRRPGSPCEIRRHVARPERRGDMQFVLVVYEGPEGLAIMADRQKAGAYFAAWGGFAKTLAEAGALAGGTGMQSAHTATTLRFAEGGAISQDGSHGGAEHLSGFFVINAADQPSALAWAAKAPIAPGGAIEVRPAIGGPA</sequence>
<name>A0A2N3LYP8_9HYPH</name>
<dbReference type="PANTHER" id="PTHR35174:SF3">
    <property type="entry name" value="BLL7171 PROTEIN"/>
    <property type="match status" value="1"/>
</dbReference>
<dbReference type="Pfam" id="PF03795">
    <property type="entry name" value="YCII"/>
    <property type="match status" value="1"/>
</dbReference>
<dbReference type="InterPro" id="IPR005545">
    <property type="entry name" value="YCII"/>
</dbReference>
<evidence type="ECO:0000259" key="2">
    <source>
        <dbReference type="Pfam" id="PF03795"/>
    </source>
</evidence>